<accession>A0AAV4FGD8</accession>
<dbReference type="Proteomes" id="UP000762676">
    <property type="component" value="Unassembled WGS sequence"/>
</dbReference>
<evidence type="ECO:0000256" key="1">
    <source>
        <dbReference type="SAM" id="MobiDB-lite"/>
    </source>
</evidence>
<dbReference type="AlphaFoldDB" id="A0AAV4FGD8"/>
<dbReference type="InterPro" id="IPR036691">
    <property type="entry name" value="Endo/exonu/phosph_ase_sf"/>
</dbReference>
<evidence type="ECO:0000313" key="2">
    <source>
        <dbReference type="EMBL" id="GFR71466.1"/>
    </source>
</evidence>
<keyword evidence="3" id="KW-1185">Reference proteome</keyword>
<dbReference type="SUPFAM" id="SSF56219">
    <property type="entry name" value="DNase I-like"/>
    <property type="match status" value="1"/>
</dbReference>
<comment type="caution">
    <text evidence="2">The sequence shown here is derived from an EMBL/GenBank/DDBJ whole genome shotgun (WGS) entry which is preliminary data.</text>
</comment>
<name>A0AAV4FGD8_9GAST</name>
<proteinExistence type="predicted"/>
<sequence length="165" mass="19256">MPVTRADMPSMKVKGQTRKEAFDPTRSMTSPKHQVRLGAWNAQTMYETGKTAQVISEMQKYRLDILLFLGISEVRWNGANKYVAPTGEVMYYSCRDDGLHRGGVVLIFDRKTNKSLMEWEPINHTCRIIRIIPDLQNLPYCNAMLQQRMLRMTKKMNFTPNYKKF</sequence>
<feature type="region of interest" description="Disordered" evidence="1">
    <location>
        <begin position="1"/>
        <end position="29"/>
    </location>
</feature>
<dbReference type="EMBL" id="BMAT01000700">
    <property type="protein sequence ID" value="GFR71466.1"/>
    <property type="molecule type" value="Genomic_DNA"/>
</dbReference>
<gene>
    <name evidence="2" type="ORF">ElyMa_000353800</name>
</gene>
<evidence type="ECO:0000313" key="3">
    <source>
        <dbReference type="Proteomes" id="UP000762676"/>
    </source>
</evidence>
<organism evidence="2 3">
    <name type="scientific">Elysia marginata</name>
    <dbReference type="NCBI Taxonomy" id="1093978"/>
    <lineage>
        <taxon>Eukaryota</taxon>
        <taxon>Metazoa</taxon>
        <taxon>Spiralia</taxon>
        <taxon>Lophotrochozoa</taxon>
        <taxon>Mollusca</taxon>
        <taxon>Gastropoda</taxon>
        <taxon>Heterobranchia</taxon>
        <taxon>Euthyneura</taxon>
        <taxon>Panpulmonata</taxon>
        <taxon>Sacoglossa</taxon>
        <taxon>Placobranchoidea</taxon>
        <taxon>Plakobranchidae</taxon>
        <taxon>Elysia</taxon>
    </lineage>
</organism>
<reference evidence="2 3" key="1">
    <citation type="journal article" date="2021" name="Elife">
        <title>Chloroplast acquisition without the gene transfer in kleptoplastic sea slugs, Plakobranchus ocellatus.</title>
        <authorList>
            <person name="Maeda T."/>
            <person name="Takahashi S."/>
            <person name="Yoshida T."/>
            <person name="Shimamura S."/>
            <person name="Takaki Y."/>
            <person name="Nagai Y."/>
            <person name="Toyoda A."/>
            <person name="Suzuki Y."/>
            <person name="Arimoto A."/>
            <person name="Ishii H."/>
            <person name="Satoh N."/>
            <person name="Nishiyama T."/>
            <person name="Hasebe M."/>
            <person name="Maruyama T."/>
            <person name="Minagawa J."/>
            <person name="Obokata J."/>
            <person name="Shigenobu S."/>
        </authorList>
    </citation>
    <scope>NUCLEOTIDE SEQUENCE [LARGE SCALE GENOMIC DNA]</scope>
</reference>
<protein>
    <submittedName>
        <fullName evidence="2">Craniofacial development protein 2-like</fullName>
    </submittedName>
</protein>